<keyword evidence="6" id="KW-1185">Reference proteome</keyword>
<dbReference type="Proteomes" id="UP000519897">
    <property type="component" value="Unassembled WGS sequence"/>
</dbReference>
<gene>
    <name evidence="5" type="ORF">GGQ72_004548</name>
</gene>
<name>A0A7W6PUL0_9HYPH</name>
<evidence type="ECO:0000313" key="5">
    <source>
        <dbReference type="EMBL" id="MBB4145980.1"/>
    </source>
</evidence>
<keyword evidence="2 5" id="KW-0238">DNA-binding</keyword>
<reference evidence="5 6" key="1">
    <citation type="submission" date="2020-08" db="EMBL/GenBank/DDBJ databases">
        <title>Genomic Encyclopedia of Type Strains, Phase IV (KMG-IV): sequencing the most valuable type-strain genomes for metagenomic binning, comparative biology and taxonomic classification.</title>
        <authorList>
            <person name="Goeker M."/>
        </authorList>
    </citation>
    <scope>NUCLEOTIDE SEQUENCE [LARGE SCALE GENOMIC DNA]</scope>
    <source>
        <strain evidence="5 6">DSM 29514</strain>
    </source>
</reference>
<dbReference type="SMART" id="SM00342">
    <property type="entry name" value="HTH_ARAC"/>
    <property type="match status" value="1"/>
</dbReference>
<dbReference type="RefSeq" id="WP_183898072.1">
    <property type="nucleotide sequence ID" value="NZ_JACIEC010000015.1"/>
</dbReference>
<dbReference type="InterPro" id="IPR050204">
    <property type="entry name" value="AraC_XylS_family_regulators"/>
</dbReference>
<evidence type="ECO:0000256" key="3">
    <source>
        <dbReference type="ARBA" id="ARBA00023163"/>
    </source>
</evidence>
<proteinExistence type="predicted"/>
<dbReference type="PROSITE" id="PS00041">
    <property type="entry name" value="HTH_ARAC_FAMILY_1"/>
    <property type="match status" value="1"/>
</dbReference>
<keyword evidence="1" id="KW-0805">Transcription regulation</keyword>
<dbReference type="InterPro" id="IPR018062">
    <property type="entry name" value="HTH_AraC-typ_CS"/>
</dbReference>
<feature type="domain" description="HTH araC/xylS-type" evidence="4">
    <location>
        <begin position="189"/>
        <end position="288"/>
    </location>
</feature>
<dbReference type="PROSITE" id="PS01124">
    <property type="entry name" value="HTH_ARAC_FAMILY_2"/>
    <property type="match status" value="1"/>
</dbReference>
<evidence type="ECO:0000256" key="1">
    <source>
        <dbReference type="ARBA" id="ARBA00023015"/>
    </source>
</evidence>
<sequence length="290" mass="32234">MKLEPIFRQPQYGILGKTISYDGIFLERSITVGGFRVSPCEPFDVTLFNFMHHLRVGYSFGSNQVDVGAGQVIGYQNADHVDVHDASSHTTVTLSNNALNRRLSELLDAPLAHQLRFHEQPMEQAKLVSLTRLVALMEQDNFSEVASFLSMKSGSLRNLVLDGFLFGFPHNFSERLEQRLPGVAPRHVKRAIDYIRAHPNQVTSPEALAGMSGVSVRSLQYSFKAFTGQTISEYQLVIRLSGARADLINDPESSISTISQKWGFSSPSSFSKAFGQSFGMTPSQMRRAKT</sequence>
<dbReference type="InterPro" id="IPR018060">
    <property type="entry name" value="HTH_AraC"/>
</dbReference>
<accession>A0A7W6PUL0</accession>
<keyword evidence="3" id="KW-0804">Transcription</keyword>
<dbReference type="InterPro" id="IPR009057">
    <property type="entry name" value="Homeodomain-like_sf"/>
</dbReference>
<dbReference type="SUPFAM" id="SSF46689">
    <property type="entry name" value="Homeodomain-like"/>
    <property type="match status" value="2"/>
</dbReference>
<dbReference type="Gene3D" id="1.10.10.60">
    <property type="entry name" value="Homeodomain-like"/>
    <property type="match status" value="1"/>
</dbReference>
<dbReference type="PANTHER" id="PTHR46796">
    <property type="entry name" value="HTH-TYPE TRANSCRIPTIONAL ACTIVATOR RHAS-RELATED"/>
    <property type="match status" value="1"/>
</dbReference>
<evidence type="ECO:0000259" key="4">
    <source>
        <dbReference type="PROSITE" id="PS01124"/>
    </source>
</evidence>
<protein>
    <submittedName>
        <fullName evidence="5">AraC-like DNA-binding protein</fullName>
    </submittedName>
</protein>
<dbReference type="GO" id="GO:0003700">
    <property type="term" value="F:DNA-binding transcription factor activity"/>
    <property type="evidence" value="ECO:0007669"/>
    <property type="project" value="InterPro"/>
</dbReference>
<dbReference type="AlphaFoldDB" id="A0A7W6PUL0"/>
<comment type="caution">
    <text evidence="5">The sequence shown here is derived from an EMBL/GenBank/DDBJ whole genome shotgun (WGS) entry which is preliminary data.</text>
</comment>
<dbReference type="Pfam" id="PF12833">
    <property type="entry name" value="HTH_18"/>
    <property type="match status" value="1"/>
</dbReference>
<evidence type="ECO:0000313" key="6">
    <source>
        <dbReference type="Proteomes" id="UP000519897"/>
    </source>
</evidence>
<evidence type="ECO:0000256" key="2">
    <source>
        <dbReference type="ARBA" id="ARBA00023125"/>
    </source>
</evidence>
<dbReference type="EMBL" id="JACIEC010000015">
    <property type="protein sequence ID" value="MBB4145980.1"/>
    <property type="molecule type" value="Genomic_DNA"/>
</dbReference>
<dbReference type="GO" id="GO:0043565">
    <property type="term" value="F:sequence-specific DNA binding"/>
    <property type="evidence" value="ECO:0007669"/>
    <property type="project" value="InterPro"/>
</dbReference>
<organism evidence="5 6">
    <name type="scientific">Rhizobium rhizoryzae</name>
    <dbReference type="NCBI Taxonomy" id="451876"/>
    <lineage>
        <taxon>Bacteria</taxon>
        <taxon>Pseudomonadati</taxon>
        <taxon>Pseudomonadota</taxon>
        <taxon>Alphaproteobacteria</taxon>
        <taxon>Hyphomicrobiales</taxon>
        <taxon>Rhizobiaceae</taxon>
        <taxon>Rhizobium/Agrobacterium group</taxon>
        <taxon>Rhizobium</taxon>
    </lineage>
</organism>
<dbReference type="PRINTS" id="PR00032">
    <property type="entry name" value="HTHARAC"/>
</dbReference>
<dbReference type="InterPro" id="IPR020449">
    <property type="entry name" value="Tscrpt_reg_AraC-type_HTH"/>
</dbReference>
<dbReference type="PANTHER" id="PTHR46796:SF12">
    <property type="entry name" value="HTH-TYPE DNA-BINDING TRANSCRIPTIONAL ACTIVATOR EUTR"/>
    <property type="match status" value="1"/>
</dbReference>